<sequence>MRRRDLLATASGAAAAGLLLPGTARAATGTAGTARQAASVGIDPAGSWGAWEGWGTSLAWWANVFGERDDLADVFFTRRTVDVGGAPLPGLGLNLARYNLGACSWNAVNGERMVESPNIPRFKQIEGYWKDWRDEDPSSAAWDWSADAAQRAMLRKAHDRGAKAELFSNSPMWWMCLNHNPSGAASGSDNNLQPWNYRQFAVYLAEVARRSADEWGVPFVSVEAFNESTSDYWSATGKQEGCHFDAAVQEEVLAHLRRELNRRGLADTAVAASDETNYQVALDTWRSYGGAARDAVGRINVHGYSGSSGPRAALRDAAAAAGKGLWNSEYGDRDGTGLSMVTNLHLDLRQLRPSGWLYWQVIDETQVWALIDFDSSTNTLGTVRPKFYLLAQYTRHIRPGMRMIDTGDDAVVAAWDEGAGRLVVVAANTGNAAREVTLDLTAFGTVPADGTTVPRWATGADDGGERYAAHRDDVLRGGRLSRTLGARSVHTFEFDGVRA</sequence>
<reference evidence="3 4" key="1">
    <citation type="submission" date="2020-02" db="EMBL/GenBank/DDBJ databases">
        <title>Whole-genome analyses of novel actinobacteria.</title>
        <authorList>
            <person name="Sahin N."/>
            <person name="Tatar D."/>
        </authorList>
    </citation>
    <scope>NUCLEOTIDE SEQUENCE [LARGE SCALE GENOMIC DNA]</scope>
    <source>
        <strain evidence="3 4">SB3404</strain>
    </source>
</reference>
<dbReference type="PANTHER" id="PTHR42767:SF1">
    <property type="entry name" value="ENDO-BETA-1,6-GALACTANASE-LIKE DOMAIN-CONTAINING PROTEIN"/>
    <property type="match status" value="1"/>
</dbReference>
<dbReference type="Gene3D" id="3.20.20.80">
    <property type="entry name" value="Glycosidases"/>
    <property type="match status" value="1"/>
</dbReference>
<dbReference type="SUPFAM" id="SSF51445">
    <property type="entry name" value="(Trans)glycosidases"/>
    <property type="match status" value="1"/>
</dbReference>
<evidence type="ECO:0000313" key="4">
    <source>
        <dbReference type="Proteomes" id="UP000477722"/>
    </source>
</evidence>
<dbReference type="Pfam" id="PF14587">
    <property type="entry name" value="Glyco_hydr_30_2"/>
    <property type="match status" value="1"/>
</dbReference>
<dbReference type="InterPro" id="IPR039514">
    <property type="entry name" value="6GAL-like"/>
</dbReference>
<dbReference type="InterPro" id="IPR017853">
    <property type="entry name" value="GH"/>
</dbReference>
<gene>
    <name evidence="3" type="ORF">G5C65_02195</name>
</gene>
<accession>A0A6G4WQA1</accession>
<dbReference type="Proteomes" id="UP000477722">
    <property type="component" value="Unassembled WGS sequence"/>
</dbReference>
<evidence type="ECO:0000256" key="1">
    <source>
        <dbReference type="SAM" id="SignalP"/>
    </source>
</evidence>
<comment type="caution">
    <text evidence="3">The sequence shown here is derived from an EMBL/GenBank/DDBJ whole genome shotgun (WGS) entry which is preliminary data.</text>
</comment>
<name>A0A6G4WQA1_9ACTN</name>
<feature type="domain" description="Endo-beta-1,6-galactanase-like" evidence="2">
    <location>
        <begin position="47"/>
        <end position="268"/>
    </location>
</feature>
<evidence type="ECO:0000259" key="2">
    <source>
        <dbReference type="Pfam" id="PF14587"/>
    </source>
</evidence>
<protein>
    <submittedName>
        <fullName evidence="3">Beta-1,6-galactanase</fullName>
    </submittedName>
</protein>
<feature type="signal peptide" evidence="1">
    <location>
        <begin position="1"/>
        <end position="26"/>
    </location>
</feature>
<keyword evidence="4" id="KW-1185">Reference proteome</keyword>
<feature type="chain" id="PRO_5026237614" evidence="1">
    <location>
        <begin position="27"/>
        <end position="499"/>
    </location>
</feature>
<proteinExistence type="predicted"/>
<dbReference type="GO" id="GO:0004553">
    <property type="term" value="F:hydrolase activity, hydrolyzing O-glycosyl compounds"/>
    <property type="evidence" value="ECO:0007669"/>
    <property type="project" value="InterPro"/>
</dbReference>
<organism evidence="3 4">
    <name type="scientific">Streptomyces boncukensis</name>
    <dbReference type="NCBI Taxonomy" id="2711219"/>
    <lineage>
        <taxon>Bacteria</taxon>
        <taxon>Bacillati</taxon>
        <taxon>Actinomycetota</taxon>
        <taxon>Actinomycetes</taxon>
        <taxon>Kitasatosporales</taxon>
        <taxon>Streptomycetaceae</taxon>
        <taxon>Streptomyces</taxon>
    </lineage>
</organism>
<dbReference type="PANTHER" id="PTHR42767">
    <property type="entry name" value="ENDO-BETA-1,6-GALACTANASE"/>
    <property type="match status" value="1"/>
</dbReference>
<dbReference type="RefSeq" id="WP_165296852.1">
    <property type="nucleotide sequence ID" value="NZ_JAAKZZ010000010.1"/>
</dbReference>
<keyword evidence="1" id="KW-0732">Signal</keyword>
<dbReference type="EMBL" id="JAAKZZ010000010">
    <property type="protein sequence ID" value="NGO67193.1"/>
    <property type="molecule type" value="Genomic_DNA"/>
</dbReference>
<dbReference type="SUPFAM" id="SSF51011">
    <property type="entry name" value="Glycosyl hydrolase domain"/>
    <property type="match status" value="1"/>
</dbReference>
<evidence type="ECO:0000313" key="3">
    <source>
        <dbReference type="EMBL" id="NGO67193.1"/>
    </source>
</evidence>
<dbReference type="InterPro" id="IPR039743">
    <property type="entry name" value="6GAL/EXGAL"/>
</dbReference>
<dbReference type="InterPro" id="IPR006311">
    <property type="entry name" value="TAT_signal"/>
</dbReference>
<dbReference type="PROSITE" id="PS51318">
    <property type="entry name" value="TAT"/>
    <property type="match status" value="1"/>
</dbReference>
<dbReference type="AlphaFoldDB" id="A0A6G4WQA1"/>